<dbReference type="Proteomes" id="UP000244880">
    <property type="component" value="Unassembled WGS sequence"/>
</dbReference>
<dbReference type="PROSITE" id="PS51677">
    <property type="entry name" value="NODB"/>
    <property type="match status" value="1"/>
</dbReference>
<dbReference type="GO" id="GO:0005975">
    <property type="term" value="P:carbohydrate metabolic process"/>
    <property type="evidence" value="ECO:0007669"/>
    <property type="project" value="InterPro"/>
</dbReference>
<dbReference type="InterPro" id="IPR011330">
    <property type="entry name" value="Glyco_hydro/deAcase_b/a-brl"/>
</dbReference>
<dbReference type="AlphaFoldDB" id="A0A2R8BQ08"/>
<keyword evidence="7" id="KW-1185">Reference proteome</keyword>
<reference evidence="6 7" key="1">
    <citation type="submission" date="2018-03" db="EMBL/GenBank/DDBJ databases">
        <authorList>
            <person name="Keele B.F."/>
        </authorList>
    </citation>
    <scope>NUCLEOTIDE SEQUENCE [LARGE SCALE GENOMIC DNA]</scope>
    <source>
        <strain evidence="6 7">CECT 8599</strain>
    </source>
</reference>
<dbReference type="InterPro" id="IPR002509">
    <property type="entry name" value="NODB_dom"/>
</dbReference>
<evidence type="ECO:0000313" key="7">
    <source>
        <dbReference type="Proteomes" id="UP000244880"/>
    </source>
</evidence>
<protein>
    <recommendedName>
        <fullName evidence="3">Chitooligosaccharide deacetylase</fullName>
    </recommendedName>
    <alternativeName>
        <fullName evidence="4">Nodulation protein B</fullName>
    </alternativeName>
</protein>
<comment type="function">
    <text evidence="1">Is involved in generating a small heat-stable compound (Nod), an acylated oligomer of N-acetylglucosamine, that stimulates mitosis in various plant protoplasts.</text>
</comment>
<dbReference type="EMBL" id="OMOR01000004">
    <property type="protein sequence ID" value="SPH27591.1"/>
    <property type="molecule type" value="Genomic_DNA"/>
</dbReference>
<evidence type="ECO:0000256" key="4">
    <source>
        <dbReference type="ARBA" id="ARBA00032976"/>
    </source>
</evidence>
<feature type="domain" description="NodB homology" evidence="5">
    <location>
        <begin position="39"/>
        <end position="260"/>
    </location>
</feature>
<sequence>MIRNPIPWPNGAKCAVAITFDMDADSLIHIAKPEDSHDRLYPISMGRYGPMVALPRILDTYRRFELKQSFFIPGWCLETYPDVAEAILKDGHEIGHHGYLHEDPIKTRGQQRTWFERTLDVHQRICGQHPTGYRAPVYNITQEVVDLMIEHGMRYDSSMMGDDIPYQLQTKQGALYEMPVHWGTDDWPLFAHYDEIGYMMPVAGPSHGLSGFWEEFEAQYDAGGFFMLIIHPFLTGRLARWKQVEAWIAKTRETKDVWFATLDEIADHMDNLQKQGLWRPFVDRLPYYDGPILKDTPK</sequence>
<keyword evidence="6" id="KW-0378">Hydrolase</keyword>
<dbReference type="PANTHER" id="PTHR47561">
    <property type="entry name" value="POLYSACCHARIDE DEACETYLASE FAMILY PROTEIN (AFU_ORTHOLOGUE AFUA_6G05030)"/>
    <property type="match status" value="1"/>
</dbReference>
<dbReference type="Gene3D" id="3.20.20.370">
    <property type="entry name" value="Glycoside hydrolase/deacetylase"/>
    <property type="match status" value="1"/>
</dbReference>
<evidence type="ECO:0000259" key="5">
    <source>
        <dbReference type="PROSITE" id="PS51677"/>
    </source>
</evidence>
<proteinExistence type="inferred from homology"/>
<name>A0A2R8BQ08_9RHOB</name>
<gene>
    <name evidence="6" type="primary">pgdA</name>
    <name evidence="6" type="ORF">ASD8599_04057</name>
</gene>
<organism evidence="6 7">
    <name type="scientific">Ascidiaceihabitans donghaensis</name>
    <dbReference type="NCBI Taxonomy" id="1510460"/>
    <lineage>
        <taxon>Bacteria</taxon>
        <taxon>Pseudomonadati</taxon>
        <taxon>Pseudomonadota</taxon>
        <taxon>Alphaproteobacteria</taxon>
        <taxon>Rhodobacterales</taxon>
        <taxon>Paracoccaceae</taxon>
        <taxon>Ascidiaceihabitans</taxon>
    </lineage>
</organism>
<dbReference type="GO" id="GO:0016810">
    <property type="term" value="F:hydrolase activity, acting on carbon-nitrogen (but not peptide) bonds"/>
    <property type="evidence" value="ECO:0007669"/>
    <property type="project" value="InterPro"/>
</dbReference>
<evidence type="ECO:0000313" key="6">
    <source>
        <dbReference type="EMBL" id="SPH27591.1"/>
    </source>
</evidence>
<dbReference type="CDD" id="cd10938">
    <property type="entry name" value="CE4_HpPgdA_like"/>
    <property type="match status" value="1"/>
</dbReference>
<comment type="similarity">
    <text evidence="2">Belongs to the polysaccharide deacetylase family.</text>
</comment>
<dbReference type="OrthoDB" id="9784220at2"/>
<dbReference type="Pfam" id="PF01522">
    <property type="entry name" value="Polysacc_deac_1"/>
    <property type="match status" value="1"/>
</dbReference>
<dbReference type="PANTHER" id="PTHR47561:SF1">
    <property type="entry name" value="POLYSACCHARIDE DEACETYLASE FAMILY PROTEIN (AFU_ORTHOLOGUE AFUA_6G05030)"/>
    <property type="match status" value="1"/>
</dbReference>
<evidence type="ECO:0000256" key="2">
    <source>
        <dbReference type="ARBA" id="ARBA00010973"/>
    </source>
</evidence>
<evidence type="ECO:0000256" key="3">
    <source>
        <dbReference type="ARBA" id="ARBA00020071"/>
    </source>
</evidence>
<accession>A0A2R8BQ08</accession>
<dbReference type="RefSeq" id="WP_108830531.1">
    <property type="nucleotide sequence ID" value="NZ_OMOR01000004.1"/>
</dbReference>
<dbReference type="InterPro" id="IPR037950">
    <property type="entry name" value="PgdA-like"/>
</dbReference>
<dbReference type="SUPFAM" id="SSF88713">
    <property type="entry name" value="Glycoside hydrolase/deacetylase"/>
    <property type="match status" value="1"/>
</dbReference>
<evidence type="ECO:0000256" key="1">
    <source>
        <dbReference type="ARBA" id="ARBA00003236"/>
    </source>
</evidence>